<dbReference type="InterPro" id="IPR018076">
    <property type="entry name" value="T2SS_GspF_dom"/>
</dbReference>
<dbReference type="Proteomes" id="UP001168540">
    <property type="component" value="Unassembled WGS sequence"/>
</dbReference>
<evidence type="ECO:0000313" key="9">
    <source>
        <dbReference type="Proteomes" id="UP001168540"/>
    </source>
</evidence>
<organism evidence="8 9">
    <name type="scientific">Crenobacter oryzisoli</name>
    <dbReference type="NCBI Taxonomy" id="3056844"/>
    <lineage>
        <taxon>Bacteria</taxon>
        <taxon>Pseudomonadati</taxon>
        <taxon>Pseudomonadota</taxon>
        <taxon>Betaproteobacteria</taxon>
        <taxon>Neisseriales</taxon>
        <taxon>Neisseriaceae</taxon>
        <taxon>Crenobacter</taxon>
    </lineage>
</organism>
<protein>
    <submittedName>
        <fullName evidence="8">Type II secretion system F family protein</fullName>
    </submittedName>
</protein>
<feature type="transmembrane region" description="Helical" evidence="6">
    <location>
        <begin position="110"/>
        <end position="128"/>
    </location>
</feature>
<name>A0ABT7XTQ5_9NEIS</name>
<feature type="transmembrane region" description="Helical" evidence="6">
    <location>
        <begin position="140"/>
        <end position="159"/>
    </location>
</feature>
<keyword evidence="4 6" id="KW-1133">Transmembrane helix</keyword>
<proteinExistence type="predicted"/>
<comment type="caution">
    <text evidence="8">The sequence shown here is derived from an EMBL/GenBank/DDBJ whole genome shotgun (WGS) entry which is preliminary data.</text>
</comment>
<sequence length="324" mass="35984">MSADLLFVLSLALLAIALLLIASVLLVKSRAEGRAERLIVRTVARRAEQRQREGGGSVEGPLPYGLKGQLDRLIKLAGQRLDSRLGRALVAAEDQRLIELCGFVDIRSRAVFLCARLLSALLVPLLWLAMLGHGLHGVRFWMWLFVVFAIGFMLPKWFLVRFGNQRKAGAAEELPLFVDLLRLLQGVGLGIDQSLMVISADFRTILPVLARELEIANRQFATGRSREQSFQRLATIFQNDDLVAITRLILQVDRYGGAVQEPLRQFGERLRENRRSNMKERIGKLTVKMTAVMVSTLLPALLIVTAGPGFLAVIRSLARLGGRG</sequence>
<dbReference type="EMBL" id="JAUEDK010000053">
    <property type="protein sequence ID" value="MDN0077108.1"/>
    <property type="molecule type" value="Genomic_DNA"/>
</dbReference>
<dbReference type="RefSeq" id="WP_289831740.1">
    <property type="nucleotide sequence ID" value="NZ_JAUEDK010000053.1"/>
</dbReference>
<dbReference type="Pfam" id="PF00482">
    <property type="entry name" value="T2SSF"/>
    <property type="match status" value="1"/>
</dbReference>
<evidence type="ECO:0000256" key="4">
    <source>
        <dbReference type="ARBA" id="ARBA00022989"/>
    </source>
</evidence>
<evidence type="ECO:0000256" key="5">
    <source>
        <dbReference type="ARBA" id="ARBA00023136"/>
    </source>
</evidence>
<comment type="subcellular location">
    <subcellularLocation>
        <location evidence="1">Cell membrane</location>
        <topology evidence="1">Multi-pass membrane protein</topology>
    </subcellularLocation>
</comment>
<dbReference type="PANTHER" id="PTHR35007:SF2">
    <property type="entry name" value="PILUS ASSEMBLE PROTEIN"/>
    <property type="match status" value="1"/>
</dbReference>
<feature type="transmembrane region" description="Helical" evidence="6">
    <location>
        <begin position="6"/>
        <end position="27"/>
    </location>
</feature>
<evidence type="ECO:0000256" key="3">
    <source>
        <dbReference type="ARBA" id="ARBA00022692"/>
    </source>
</evidence>
<keyword evidence="3 6" id="KW-0812">Transmembrane</keyword>
<reference evidence="8" key="1">
    <citation type="submission" date="2023-06" db="EMBL/GenBank/DDBJ databases">
        <authorList>
            <person name="Zhang S."/>
        </authorList>
    </citation>
    <scope>NUCLEOTIDE SEQUENCE</scope>
    <source>
        <strain evidence="8">SG2303</strain>
    </source>
</reference>
<keyword evidence="9" id="KW-1185">Reference proteome</keyword>
<keyword evidence="2" id="KW-1003">Cell membrane</keyword>
<accession>A0ABT7XTQ5</accession>
<feature type="transmembrane region" description="Helical" evidence="6">
    <location>
        <begin position="285"/>
        <end position="314"/>
    </location>
</feature>
<dbReference type="PANTHER" id="PTHR35007">
    <property type="entry name" value="INTEGRAL MEMBRANE PROTEIN-RELATED"/>
    <property type="match status" value="1"/>
</dbReference>
<evidence type="ECO:0000259" key="7">
    <source>
        <dbReference type="Pfam" id="PF00482"/>
    </source>
</evidence>
<evidence type="ECO:0000256" key="1">
    <source>
        <dbReference type="ARBA" id="ARBA00004651"/>
    </source>
</evidence>
<gene>
    <name evidence="8" type="ORF">QU481_19875</name>
</gene>
<feature type="domain" description="Type II secretion system protein GspF" evidence="7">
    <location>
        <begin position="177"/>
        <end position="304"/>
    </location>
</feature>
<evidence type="ECO:0000256" key="6">
    <source>
        <dbReference type="SAM" id="Phobius"/>
    </source>
</evidence>
<evidence type="ECO:0000313" key="8">
    <source>
        <dbReference type="EMBL" id="MDN0077108.1"/>
    </source>
</evidence>
<keyword evidence="5 6" id="KW-0472">Membrane</keyword>
<evidence type="ECO:0000256" key="2">
    <source>
        <dbReference type="ARBA" id="ARBA00022475"/>
    </source>
</evidence>